<gene>
    <name evidence="1" type="ORF">DSM101010T_20280</name>
</gene>
<evidence type="ECO:0000313" key="2">
    <source>
        <dbReference type="Proteomes" id="UP000503840"/>
    </source>
</evidence>
<name>A0A7J0BIR5_9BACT</name>
<keyword evidence="2" id="KW-1185">Reference proteome</keyword>
<organism evidence="1 2">
    <name type="scientific">Desulfovibrio subterraneus</name>
    <dbReference type="NCBI Taxonomy" id="2718620"/>
    <lineage>
        <taxon>Bacteria</taxon>
        <taxon>Pseudomonadati</taxon>
        <taxon>Thermodesulfobacteriota</taxon>
        <taxon>Desulfovibrionia</taxon>
        <taxon>Desulfovibrionales</taxon>
        <taxon>Desulfovibrionaceae</taxon>
        <taxon>Desulfovibrio</taxon>
    </lineage>
</organism>
<accession>A0A7J0BIR5</accession>
<evidence type="ECO:0008006" key="3">
    <source>
        <dbReference type="Google" id="ProtNLM"/>
    </source>
</evidence>
<dbReference type="EMBL" id="BLVO01000013">
    <property type="protein sequence ID" value="GFM33663.1"/>
    <property type="molecule type" value="Genomic_DNA"/>
</dbReference>
<dbReference type="Proteomes" id="UP000503840">
    <property type="component" value="Unassembled WGS sequence"/>
</dbReference>
<proteinExistence type="predicted"/>
<dbReference type="RefSeq" id="WP_174405304.1">
    <property type="nucleotide sequence ID" value="NZ_BLVO01000013.1"/>
</dbReference>
<protein>
    <recommendedName>
        <fullName evidence="3">Zinc finger/thioredoxin putative domain-containing protein</fullName>
    </recommendedName>
</protein>
<comment type="caution">
    <text evidence="1">The sequence shown here is derived from an EMBL/GenBank/DDBJ whole genome shotgun (WGS) entry which is preliminary data.</text>
</comment>
<evidence type="ECO:0000313" key="1">
    <source>
        <dbReference type="EMBL" id="GFM33663.1"/>
    </source>
</evidence>
<dbReference type="AlphaFoldDB" id="A0A7J0BIR5"/>
<sequence>MTDEKRIRCPYCQKVFKLKVKPMRDDQKVLNMQCPYCRESLALTKEMVFSSQA</sequence>
<reference evidence="1 2" key="1">
    <citation type="submission" date="2020-05" db="EMBL/GenBank/DDBJ databases">
        <title>Draft genome sequence of Desulfovibrio sp. strain HN2T.</title>
        <authorList>
            <person name="Ueno A."/>
            <person name="Tamazawa S."/>
            <person name="Tamamura S."/>
            <person name="Murakami T."/>
            <person name="Kiyama T."/>
            <person name="Inomata H."/>
            <person name="Amano Y."/>
            <person name="Miyakawa K."/>
            <person name="Tamaki H."/>
            <person name="Naganuma T."/>
            <person name="Kaneko K."/>
        </authorList>
    </citation>
    <scope>NUCLEOTIDE SEQUENCE [LARGE SCALE GENOMIC DNA]</scope>
    <source>
        <strain evidence="1 2">HN2</strain>
    </source>
</reference>